<keyword evidence="2" id="KW-1185">Reference proteome</keyword>
<protein>
    <submittedName>
        <fullName evidence="1">Uncharacterized protein</fullName>
    </submittedName>
</protein>
<organism evidence="1 2">
    <name type="scientific">Xylaria bambusicola</name>
    <dbReference type="NCBI Taxonomy" id="326684"/>
    <lineage>
        <taxon>Eukaryota</taxon>
        <taxon>Fungi</taxon>
        <taxon>Dikarya</taxon>
        <taxon>Ascomycota</taxon>
        <taxon>Pezizomycotina</taxon>
        <taxon>Sordariomycetes</taxon>
        <taxon>Xylariomycetidae</taxon>
        <taxon>Xylariales</taxon>
        <taxon>Xylariaceae</taxon>
        <taxon>Xylaria</taxon>
    </lineage>
</organism>
<comment type="caution">
    <text evidence="1">The sequence shown here is derived from an EMBL/GenBank/DDBJ whole genome shotgun (WGS) entry which is preliminary data.</text>
</comment>
<proteinExistence type="predicted"/>
<dbReference type="Proteomes" id="UP001305414">
    <property type="component" value="Unassembled WGS sequence"/>
</dbReference>
<accession>A0AAN7V1K5</accession>
<dbReference type="AlphaFoldDB" id="A0AAN7V1K5"/>
<dbReference type="EMBL" id="JAWHQM010000168">
    <property type="protein sequence ID" value="KAK5637616.1"/>
    <property type="molecule type" value="Genomic_DNA"/>
</dbReference>
<sequence>MTIETPCGSRDLQLTTRKLAKSYSSFNNPSQRLFSTKTSKALDNQATKIAFLEVKIETLEAKITKKSKPKRKAVKISPTEAFVRMTHV</sequence>
<gene>
    <name evidence="1" type="ORF">RRF57_013331</name>
</gene>
<evidence type="ECO:0000313" key="2">
    <source>
        <dbReference type="Proteomes" id="UP001305414"/>
    </source>
</evidence>
<name>A0AAN7V1K5_9PEZI</name>
<reference evidence="1 2" key="1">
    <citation type="submission" date="2023-10" db="EMBL/GenBank/DDBJ databases">
        <title>Draft genome sequence of Xylaria bambusicola isolate GMP-LS, the root and basal stem rot pathogen of sugarcane in Indonesia.</title>
        <authorList>
            <person name="Selvaraj P."/>
            <person name="Muralishankar V."/>
            <person name="Muruganantham S."/>
            <person name="Sp S."/>
            <person name="Haryani S."/>
            <person name="Lau K.J.X."/>
            <person name="Naqvi N.I."/>
        </authorList>
    </citation>
    <scope>NUCLEOTIDE SEQUENCE [LARGE SCALE GENOMIC DNA]</scope>
    <source>
        <strain evidence="1">GMP-LS</strain>
    </source>
</reference>
<evidence type="ECO:0000313" key="1">
    <source>
        <dbReference type="EMBL" id="KAK5637616.1"/>
    </source>
</evidence>